<dbReference type="EMBL" id="VRMB01000027">
    <property type="protein sequence ID" value="TXK68212.1"/>
    <property type="molecule type" value="Genomic_DNA"/>
</dbReference>
<dbReference type="Proteomes" id="UP000321325">
    <property type="component" value="Unassembled WGS sequence"/>
</dbReference>
<protein>
    <submittedName>
        <fullName evidence="2">Uncharacterized protein</fullName>
    </submittedName>
</protein>
<proteinExistence type="predicted"/>
<evidence type="ECO:0000256" key="1">
    <source>
        <dbReference type="SAM" id="MobiDB-lite"/>
    </source>
</evidence>
<dbReference type="RefSeq" id="WP_039665091.1">
    <property type="nucleotide sequence ID" value="NZ_CP037746.1"/>
</dbReference>
<dbReference type="EMBL" id="CP037746">
    <property type="protein sequence ID" value="QBL14017.1"/>
    <property type="molecule type" value="Genomic_DNA"/>
</dbReference>
<gene>
    <name evidence="2" type="ORF">A9460_06745</name>
    <name evidence="3" type="ORF">FVD15_05650</name>
</gene>
<name>A0AAE6D0C8_9BACT</name>
<keyword evidence="5" id="KW-1185">Reference proteome</keyword>
<organism evidence="2 4">
    <name type="scientific">Campylobacter volucris</name>
    <dbReference type="NCBI Taxonomy" id="1031542"/>
    <lineage>
        <taxon>Bacteria</taxon>
        <taxon>Pseudomonadati</taxon>
        <taxon>Campylobacterota</taxon>
        <taxon>Epsilonproteobacteria</taxon>
        <taxon>Campylobacterales</taxon>
        <taxon>Campylobacteraceae</taxon>
        <taxon>Campylobacter</taxon>
    </lineage>
</organism>
<dbReference type="AlphaFoldDB" id="A0AAE6D0C8"/>
<evidence type="ECO:0000313" key="2">
    <source>
        <dbReference type="EMBL" id="QBL14017.1"/>
    </source>
</evidence>
<evidence type="ECO:0000313" key="3">
    <source>
        <dbReference type="EMBL" id="TXK68212.1"/>
    </source>
</evidence>
<feature type="compositionally biased region" description="Polar residues" evidence="1">
    <location>
        <begin position="15"/>
        <end position="42"/>
    </location>
</feature>
<sequence>MQVNHDNVSVREYGYSQNSNYKSTQGTSEDFTSLLHQKTNENLDGQNANFDEFFSKAMGQDQFSSSGIYSSNMSNIYNYRFRGQNNEIPSQANAQAATKDEPKDMVKDLLNSL</sequence>
<accession>A0AAE6D0C8</accession>
<dbReference type="Proteomes" id="UP000293421">
    <property type="component" value="Chromosome"/>
</dbReference>
<reference evidence="2 4" key="1">
    <citation type="submission" date="2019-02" db="EMBL/GenBank/DDBJ databases">
        <title>Use of ANI for Rapid Identification of Enteric Bacteria.</title>
        <authorList>
            <person name="Pruckler J."/>
            <person name="Lane C."/>
            <person name="Aubert R."/>
        </authorList>
    </citation>
    <scope>NUCLEOTIDE SEQUENCE [LARGE SCALE GENOMIC DNA]</scope>
    <source>
        <strain evidence="2 4">2014D-0083</strain>
    </source>
</reference>
<evidence type="ECO:0000313" key="5">
    <source>
        <dbReference type="Proteomes" id="UP000321325"/>
    </source>
</evidence>
<evidence type="ECO:0000313" key="4">
    <source>
        <dbReference type="Proteomes" id="UP000293421"/>
    </source>
</evidence>
<reference evidence="3 5" key="2">
    <citation type="submission" date="2019-08" db="EMBL/GenBank/DDBJ databases">
        <title>Rapid identification of Enteric Bacteria from Whole Genome Sequences (WGS) using Average Nucleotide Identity (ANI).</title>
        <authorList>
            <person name="Lane C."/>
        </authorList>
    </citation>
    <scope>NUCLEOTIDE SEQUENCE [LARGE SCALE GENOMIC DNA]</scope>
    <source>
        <strain evidence="3 5">2010D-8464</strain>
    </source>
</reference>
<dbReference type="GeneID" id="66286959"/>
<feature type="region of interest" description="Disordered" evidence="1">
    <location>
        <begin position="1"/>
        <end position="42"/>
    </location>
</feature>